<comment type="caution">
    <text evidence="3">The sequence shown here is derived from an EMBL/GenBank/DDBJ whole genome shotgun (WGS) entry which is preliminary data.</text>
</comment>
<accession>A0A4R0RIM3</accession>
<dbReference type="SUPFAM" id="SSF53756">
    <property type="entry name" value="UDP-Glycosyltransferase/glycogen phosphorylase"/>
    <property type="match status" value="1"/>
</dbReference>
<comment type="similarity">
    <text evidence="1">Belongs to the UDP-glycosyltransferase family.</text>
</comment>
<dbReference type="Pfam" id="PF00201">
    <property type="entry name" value="UDPGT"/>
    <property type="match status" value="1"/>
</dbReference>
<dbReference type="Gene3D" id="3.40.50.2000">
    <property type="entry name" value="Glycogen Phosphorylase B"/>
    <property type="match status" value="2"/>
</dbReference>
<keyword evidence="2" id="KW-0808">Transferase</keyword>
<evidence type="ECO:0000313" key="3">
    <source>
        <dbReference type="EMBL" id="TCD68440.1"/>
    </source>
</evidence>
<gene>
    <name evidence="3" type="ORF">EIP91_010726</name>
</gene>
<protein>
    <recommendedName>
        <fullName evidence="5">UDP-glycosyltransferases domain-containing protein</fullName>
    </recommendedName>
</protein>
<dbReference type="PANTHER" id="PTHR48047:SF215">
    <property type="entry name" value="GLYCOSYLTRANSFERASE"/>
    <property type="match status" value="1"/>
</dbReference>
<dbReference type="Proteomes" id="UP000292702">
    <property type="component" value="Unassembled WGS sequence"/>
</dbReference>
<name>A0A4R0RIM3_9APHY</name>
<evidence type="ECO:0000256" key="2">
    <source>
        <dbReference type="ARBA" id="ARBA00022679"/>
    </source>
</evidence>
<dbReference type="PANTHER" id="PTHR48047">
    <property type="entry name" value="GLYCOSYLTRANSFERASE"/>
    <property type="match status" value="1"/>
</dbReference>
<evidence type="ECO:0000256" key="1">
    <source>
        <dbReference type="ARBA" id="ARBA00009995"/>
    </source>
</evidence>
<sequence length="524" mass="58076">MARHPHIVITGVEHWGHTRPLCAFAIKAVQMRDVYVTLFSHPHVYEKVKKEMSRGFNGPGGSERLAQFVRVVAVDCLAVGATRRETMSLELLRYFESFMALYTRLLQEKPVTCYLTQTEFAGVPAPNMVVLDLIVGPLGPMLRNYPKNEAKLAVFCSGMAAYCYSCFAPSENGGPLHFKEAAFLEAERTGRDVNDVAEDIVYTYGDGITQMPGLPKMYLWEFDPQDTTALTKGVALGALRLAMYDTYDSCDELIMTSTEAYEPVALAATREWFAETGRGVWAVGPLALSDSKEAREGEVAQSARGTEIKKFMDDVVEKYGEKKMIYMSFGSGFWPPVPDKYEAFIDVLIEKRIPFIFSYASPIAQLSDAFRARVENSDVGFLSQFSPQQTILAHPAVGWFISHCGQSSTLESVSAGVPIIAWPFHVDQPANAVHLTDNLEIAYELYEVRTGNGTKPTYRTGKAPVGTLEALRAEAHEVLDKAFGEDGARKRANVQKLRAQILRAWDKGGSAEVDMTKLLDRALA</sequence>
<dbReference type="AlphaFoldDB" id="A0A4R0RIM3"/>
<dbReference type="EMBL" id="RWJN01000066">
    <property type="protein sequence ID" value="TCD68440.1"/>
    <property type="molecule type" value="Genomic_DNA"/>
</dbReference>
<dbReference type="CDD" id="cd03784">
    <property type="entry name" value="GT1_Gtf-like"/>
    <property type="match status" value="1"/>
</dbReference>
<evidence type="ECO:0000313" key="4">
    <source>
        <dbReference type="Proteomes" id="UP000292702"/>
    </source>
</evidence>
<dbReference type="InterPro" id="IPR002213">
    <property type="entry name" value="UDP_glucos_trans"/>
</dbReference>
<proteinExistence type="inferred from homology"/>
<organism evidence="3 4">
    <name type="scientific">Steccherinum ochraceum</name>
    <dbReference type="NCBI Taxonomy" id="92696"/>
    <lineage>
        <taxon>Eukaryota</taxon>
        <taxon>Fungi</taxon>
        <taxon>Dikarya</taxon>
        <taxon>Basidiomycota</taxon>
        <taxon>Agaricomycotina</taxon>
        <taxon>Agaricomycetes</taxon>
        <taxon>Polyporales</taxon>
        <taxon>Steccherinaceae</taxon>
        <taxon>Steccherinum</taxon>
    </lineage>
</organism>
<evidence type="ECO:0008006" key="5">
    <source>
        <dbReference type="Google" id="ProtNLM"/>
    </source>
</evidence>
<dbReference type="GO" id="GO:0035251">
    <property type="term" value="F:UDP-glucosyltransferase activity"/>
    <property type="evidence" value="ECO:0007669"/>
    <property type="project" value="TreeGrafter"/>
</dbReference>
<keyword evidence="4" id="KW-1185">Reference proteome</keyword>
<reference evidence="3 4" key="1">
    <citation type="submission" date="2018-11" db="EMBL/GenBank/DDBJ databases">
        <title>Genome assembly of Steccherinum ochraceum LE-BIN_3174, the white-rot fungus of the Steccherinaceae family (The Residual Polyporoid clade, Polyporales, Basidiomycota).</title>
        <authorList>
            <person name="Fedorova T.V."/>
            <person name="Glazunova O.A."/>
            <person name="Landesman E.O."/>
            <person name="Moiseenko K.V."/>
            <person name="Psurtseva N.V."/>
            <person name="Savinova O.S."/>
            <person name="Shakhova N.V."/>
            <person name="Tyazhelova T.V."/>
            <person name="Vasina D.V."/>
        </authorList>
    </citation>
    <scope>NUCLEOTIDE SEQUENCE [LARGE SCALE GENOMIC DNA]</scope>
    <source>
        <strain evidence="3 4">LE-BIN_3174</strain>
    </source>
</reference>
<dbReference type="OrthoDB" id="5835829at2759"/>